<reference evidence="1 2" key="1">
    <citation type="submission" date="2018-05" db="EMBL/GenBank/DDBJ databases">
        <title>Lujinxingia marina gen. nov. sp. nov., a new facultative anaerobic member of the class Deltaproteobacteria, and proposal of Lujinxingaceae fam. nov.</title>
        <authorList>
            <person name="Li C.-M."/>
        </authorList>
    </citation>
    <scope>NUCLEOTIDE SEQUENCE [LARGE SCALE GENOMIC DNA]</scope>
    <source>
        <strain evidence="1 2">B210</strain>
    </source>
</reference>
<dbReference type="EMBL" id="QHKO01000003">
    <property type="protein sequence ID" value="RAL23055.1"/>
    <property type="molecule type" value="Genomic_DNA"/>
</dbReference>
<keyword evidence="2" id="KW-1185">Reference proteome</keyword>
<proteinExistence type="predicted"/>
<dbReference type="Proteomes" id="UP000249169">
    <property type="component" value="Unassembled WGS sequence"/>
</dbReference>
<accession>A0A328CA61</accession>
<comment type="caution">
    <text evidence="1">The sequence shown here is derived from an EMBL/GenBank/DDBJ whole genome shotgun (WGS) entry which is preliminary data.</text>
</comment>
<evidence type="ECO:0000313" key="1">
    <source>
        <dbReference type="EMBL" id="RAL23055.1"/>
    </source>
</evidence>
<gene>
    <name evidence="1" type="ORF">DL240_09215</name>
</gene>
<sequence length="358" mass="38566">MAATHDSNISIDIILDAPSPSQAGFGIPLLVAQTDVAVAPENRVMGFSSAREVDDALTQGTISAGIAYRLKSSFAQQPRPSLIKLGLKSNDPAETYADALLAIEAADNLWYGLAIDSRLEADIAEAAAFAEARTMLFVAQSSDQSLLSAGLPVAYENLAVNERTVVVYHSDDSEAADLAWLANRLAFNPDTFSAPWDCRIFGVKPYSGSPMGSGERNAAMGNHINLVLPYGPVQTFVDPGVNLAGRPIYELLTRDWFALRLEQRVAQTKINISARGQKIPLGQQGISILRPLVEAQLAEGVAAGHFIPDQTEVVFIAPTQADIDAQRIRATGRAQLAVGARTFDFTFNFQRTAIHQED</sequence>
<dbReference type="RefSeq" id="WP_111729583.1">
    <property type="nucleotide sequence ID" value="NZ_QHKO01000003.1"/>
</dbReference>
<evidence type="ECO:0008006" key="3">
    <source>
        <dbReference type="Google" id="ProtNLM"/>
    </source>
</evidence>
<evidence type="ECO:0000313" key="2">
    <source>
        <dbReference type="Proteomes" id="UP000249169"/>
    </source>
</evidence>
<name>A0A328CA61_9DELT</name>
<protein>
    <recommendedName>
        <fullName evidence="3">DUF3383 domain-containing protein</fullName>
    </recommendedName>
</protein>
<dbReference type="AlphaFoldDB" id="A0A328CA61"/>
<organism evidence="1 2">
    <name type="scientific">Lujinxingia litoralis</name>
    <dbReference type="NCBI Taxonomy" id="2211119"/>
    <lineage>
        <taxon>Bacteria</taxon>
        <taxon>Deltaproteobacteria</taxon>
        <taxon>Bradymonadales</taxon>
        <taxon>Lujinxingiaceae</taxon>
        <taxon>Lujinxingia</taxon>
    </lineage>
</organism>